<keyword evidence="2" id="KW-0732">Signal</keyword>
<sequence>MAAVALSAGVLLMAGEPAAADPPETYDAVPAGDYPIDVDTTPDGAHFFVIDRGDGGEADLRVYDTTTFDELGRIVFGPGASFNPTAVQVSPDGSQVWVSFYNPGQILVYPTADLIAGASPAPVVITGGGGFVDLTDDPAGGYIYAATLFNPQYQFFTADPTAPPRTIGLPIGSRGVAARSDGGAVYFTQFAAAPAGGVQTVDVAADGSLSLGAFTATGDLPWGVAYLEGPDRVLSSNSGSPTSLSGFTPPGGAVDTQPIACGPRLVDGTPDGARAYVACLTGGLVALDYSSDAPTGALVQIGDNVESVEVAVDADGAAQRVYATSGGSGEVLVFTRPTVTPGGGQTVAEGAPATFTVVVDDFWQQLQWQVSADGGTTWTDVPDAQTETLRVDGALAASGSLYRVVATSALFDPVVGAPMLLTVTATPTPSPTPEPCPVVPGEQVTCLPATGADPAALVGGAGLGAGLLVAGLAVITLRARRRAL</sequence>
<dbReference type="RefSeq" id="WP_345554889.1">
    <property type="nucleotide sequence ID" value="NZ_BAABLH010000001.1"/>
</dbReference>
<evidence type="ECO:0000313" key="4">
    <source>
        <dbReference type="Proteomes" id="UP000320235"/>
    </source>
</evidence>
<dbReference type="EMBL" id="VFPE01000001">
    <property type="protein sequence ID" value="TQM34384.1"/>
    <property type="molecule type" value="Genomic_DNA"/>
</dbReference>
<gene>
    <name evidence="3" type="ORF">FB391_0672</name>
</gene>
<protein>
    <submittedName>
        <fullName evidence="3">DNA-binding beta-propeller fold protein YncE</fullName>
    </submittedName>
</protein>
<dbReference type="PANTHER" id="PTHR47197:SF3">
    <property type="entry name" value="DIHYDRO-HEME D1 DEHYDROGENASE"/>
    <property type="match status" value="1"/>
</dbReference>
<dbReference type="InterPro" id="IPR011044">
    <property type="entry name" value="Quino_amine_DH_bsu"/>
</dbReference>
<feature type="chain" id="PRO_5038385065" evidence="2">
    <location>
        <begin position="20"/>
        <end position="484"/>
    </location>
</feature>
<keyword evidence="1" id="KW-0812">Transmembrane</keyword>
<keyword evidence="3" id="KW-0238">DNA-binding</keyword>
<organism evidence="3 4">
    <name type="scientific">Microbacterium kyungheense</name>
    <dbReference type="NCBI Taxonomy" id="1263636"/>
    <lineage>
        <taxon>Bacteria</taxon>
        <taxon>Bacillati</taxon>
        <taxon>Actinomycetota</taxon>
        <taxon>Actinomycetes</taxon>
        <taxon>Micrococcales</taxon>
        <taxon>Microbacteriaceae</taxon>
        <taxon>Microbacterium</taxon>
    </lineage>
</organism>
<reference evidence="3 4" key="1">
    <citation type="submission" date="2019-06" db="EMBL/GenBank/DDBJ databases">
        <title>Sequencing the genomes of 1000 actinobacteria strains.</title>
        <authorList>
            <person name="Klenk H.-P."/>
        </authorList>
    </citation>
    <scope>NUCLEOTIDE SEQUENCE [LARGE SCALE GENOMIC DNA]</scope>
    <source>
        <strain evidence="3 4">DSM 105492</strain>
    </source>
</reference>
<proteinExistence type="predicted"/>
<keyword evidence="1" id="KW-1133">Transmembrane helix</keyword>
<name>A0A543FL29_9MICO</name>
<dbReference type="AlphaFoldDB" id="A0A543FL29"/>
<dbReference type="InterPro" id="IPR051200">
    <property type="entry name" value="Host-pathogen_enzymatic-act"/>
</dbReference>
<feature type="signal peptide" evidence="2">
    <location>
        <begin position="1"/>
        <end position="19"/>
    </location>
</feature>
<dbReference type="SUPFAM" id="SSF50969">
    <property type="entry name" value="YVTN repeat-like/Quinoprotein amine dehydrogenase"/>
    <property type="match status" value="1"/>
</dbReference>
<keyword evidence="4" id="KW-1185">Reference proteome</keyword>
<accession>A0A543FL29</accession>
<keyword evidence="1" id="KW-0472">Membrane</keyword>
<dbReference type="Proteomes" id="UP000320235">
    <property type="component" value="Unassembled WGS sequence"/>
</dbReference>
<feature type="transmembrane region" description="Helical" evidence="1">
    <location>
        <begin position="455"/>
        <end position="477"/>
    </location>
</feature>
<dbReference type="Gene3D" id="2.130.10.10">
    <property type="entry name" value="YVTN repeat-like/Quinoprotein amine dehydrogenase"/>
    <property type="match status" value="2"/>
</dbReference>
<evidence type="ECO:0000256" key="1">
    <source>
        <dbReference type="SAM" id="Phobius"/>
    </source>
</evidence>
<dbReference type="PANTHER" id="PTHR47197">
    <property type="entry name" value="PROTEIN NIRF"/>
    <property type="match status" value="1"/>
</dbReference>
<evidence type="ECO:0000313" key="3">
    <source>
        <dbReference type="EMBL" id="TQM34384.1"/>
    </source>
</evidence>
<evidence type="ECO:0000256" key="2">
    <source>
        <dbReference type="SAM" id="SignalP"/>
    </source>
</evidence>
<dbReference type="GO" id="GO:0003677">
    <property type="term" value="F:DNA binding"/>
    <property type="evidence" value="ECO:0007669"/>
    <property type="project" value="UniProtKB-KW"/>
</dbReference>
<dbReference type="InterPro" id="IPR015943">
    <property type="entry name" value="WD40/YVTN_repeat-like_dom_sf"/>
</dbReference>
<comment type="caution">
    <text evidence="3">The sequence shown here is derived from an EMBL/GenBank/DDBJ whole genome shotgun (WGS) entry which is preliminary data.</text>
</comment>